<reference evidence="1" key="1">
    <citation type="journal article" date="2020" name="Stud. Mycol.">
        <title>101 Dothideomycetes genomes: a test case for predicting lifestyles and emergence of pathogens.</title>
        <authorList>
            <person name="Haridas S."/>
            <person name="Albert R."/>
            <person name="Binder M."/>
            <person name="Bloem J."/>
            <person name="Labutti K."/>
            <person name="Salamov A."/>
            <person name="Andreopoulos B."/>
            <person name="Baker S."/>
            <person name="Barry K."/>
            <person name="Bills G."/>
            <person name="Bluhm B."/>
            <person name="Cannon C."/>
            <person name="Castanera R."/>
            <person name="Culley D."/>
            <person name="Daum C."/>
            <person name="Ezra D."/>
            <person name="Gonzalez J."/>
            <person name="Henrissat B."/>
            <person name="Kuo A."/>
            <person name="Liang C."/>
            <person name="Lipzen A."/>
            <person name="Lutzoni F."/>
            <person name="Magnuson J."/>
            <person name="Mondo S."/>
            <person name="Nolan M."/>
            <person name="Ohm R."/>
            <person name="Pangilinan J."/>
            <person name="Park H.-J."/>
            <person name="Ramirez L."/>
            <person name="Alfaro M."/>
            <person name="Sun H."/>
            <person name="Tritt A."/>
            <person name="Yoshinaga Y."/>
            <person name="Zwiers L.-H."/>
            <person name="Turgeon B."/>
            <person name="Goodwin S."/>
            <person name="Spatafora J."/>
            <person name="Crous P."/>
            <person name="Grigoriev I."/>
        </authorList>
    </citation>
    <scope>NUCLEOTIDE SEQUENCE</scope>
    <source>
        <strain evidence="1">CBS 122367</strain>
    </source>
</reference>
<gene>
    <name evidence="1" type="ORF">K458DRAFT_86483</name>
</gene>
<proteinExistence type="predicted"/>
<evidence type="ECO:0000313" key="1">
    <source>
        <dbReference type="EMBL" id="KAF2681118.1"/>
    </source>
</evidence>
<dbReference type="AlphaFoldDB" id="A0A6G1ISN9"/>
<protein>
    <submittedName>
        <fullName evidence="1">Uncharacterized protein</fullName>
    </submittedName>
</protein>
<keyword evidence="2" id="KW-1185">Reference proteome</keyword>
<organism evidence="1 2">
    <name type="scientific">Lentithecium fluviatile CBS 122367</name>
    <dbReference type="NCBI Taxonomy" id="1168545"/>
    <lineage>
        <taxon>Eukaryota</taxon>
        <taxon>Fungi</taxon>
        <taxon>Dikarya</taxon>
        <taxon>Ascomycota</taxon>
        <taxon>Pezizomycotina</taxon>
        <taxon>Dothideomycetes</taxon>
        <taxon>Pleosporomycetidae</taxon>
        <taxon>Pleosporales</taxon>
        <taxon>Massarineae</taxon>
        <taxon>Lentitheciaceae</taxon>
        <taxon>Lentithecium</taxon>
    </lineage>
</organism>
<name>A0A6G1ISN9_9PLEO</name>
<dbReference type="Proteomes" id="UP000799291">
    <property type="component" value="Unassembled WGS sequence"/>
</dbReference>
<evidence type="ECO:0000313" key="2">
    <source>
        <dbReference type="Proteomes" id="UP000799291"/>
    </source>
</evidence>
<accession>A0A6G1ISN9</accession>
<sequence length="128" mass="14211">MHPSHDFGGQYHGHYFVGCTTDCAIMMIWAATQALWSASPGLIGWRHQGQTVFIGLLSPLCDFFPRFHVATIAESTAFHFLASILFAILEVQHLQPNHSRSGSLRESRLATRTRFELLDASSDIALAP</sequence>
<dbReference type="EMBL" id="MU005593">
    <property type="protein sequence ID" value="KAF2681118.1"/>
    <property type="molecule type" value="Genomic_DNA"/>
</dbReference>